<evidence type="ECO:0000313" key="6">
    <source>
        <dbReference type="Proteomes" id="UP000064029"/>
    </source>
</evidence>
<dbReference type="InterPro" id="IPR001624">
    <property type="entry name" value="FliE"/>
</dbReference>
<organism evidence="5 6">
    <name type="scientific">Burkholderia ubonensis</name>
    <dbReference type="NCBI Taxonomy" id="101571"/>
    <lineage>
        <taxon>Bacteria</taxon>
        <taxon>Pseudomonadati</taxon>
        <taxon>Pseudomonadota</taxon>
        <taxon>Betaproteobacteria</taxon>
        <taxon>Burkholderiales</taxon>
        <taxon>Burkholderiaceae</taxon>
        <taxon>Burkholderia</taxon>
        <taxon>Burkholderia cepacia complex</taxon>
    </lineage>
</organism>
<reference evidence="5 6" key="1">
    <citation type="submission" date="2015-11" db="EMBL/GenBank/DDBJ databases">
        <title>Expanding the genomic diversity of Burkholderia species for the development of highly accurate diagnostics.</title>
        <authorList>
            <person name="Sahl J."/>
            <person name="Keim P."/>
            <person name="Wagner D."/>
        </authorList>
    </citation>
    <scope>NUCLEOTIDE SEQUENCE [LARGE SCALE GENOMIC DNA]</scope>
    <source>
        <strain evidence="5 6">MSMB2036</strain>
    </source>
</reference>
<evidence type="ECO:0000256" key="3">
    <source>
        <dbReference type="ARBA" id="ARBA00023143"/>
    </source>
</evidence>
<comment type="similarity">
    <text evidence="2 4">Belongs to the FliE family.</text>
</comment>
<proteinExistence type="inferred from homology"/>
<evidence type="ECO:0000313" key="5">
    <source>
        <dbReference type="EMBL" id="KVG71121.1"/>
    </source>
</evidence>
<comment type="caution">
    <text evidence="5">The sequence shown here is derived from an EMBL/GenBank/DDBJ whole genome shotgun (WGS) entry which is preliminary data.</text>
</comment>
<dbReference type="HAMAP" id="MF_00724">
    <property type="entry name" value="FliE"/>
    <property type="match status" value="1"/>
</dbReference>
<sequence>MVPMITPIAGIGAVANTTAASTGVDPVKGFESSILGMIHDVDSSLKSADAAVASFAVGGAVPPHRVMLALEQARLKLQFAMQVRTQVLEGFQELMRTQL</sequence>
<evidence type="ECO:0000256" key="1">
    <source>
        <dbReference type="ARBA" id="ARBA00004117"/>
    </source>
</evidence>
<accession>A0A118HVS9</accession>
<gene>
    <name evidence="4" type="primary">fliE</name>
    <name evidence="5" type="ORF">WJ33_21250</name>
</gene>
<dbReference type="GO" id="GO:0009425">
    <property type="term" value="C:bacterial-type flagellum basal body"/>
    <property type="evidence" value="ECO:0007669"/>
    <property type="project" value="UniProtKB-SubCell"/>
</dbReference>
<dbReference type="GO" id="GO:0003774">
    <property type="term" value="F:cytoskeletal motor activity"/>
    <property type="evidence" value="ECO:0007669"/>
    <property type="project" value="InterPro"/>
</dbReference>
<evidence type="ECO:0000256" key="2">
    <source>
        <dbReference type="ARBA" id="ARBA00009272"/>
    </source>
</evidence>
<name>A0A118HVS9_9BURK</name>
<keyword evidence="3 4" id="KW-0975">Bacterial flagellum</keyword>
<dbReference type="AlphaFoldDB" id="A0A118HVS9"/>
<comment type="subcellular location">
    <subcellularLocation>
        <location evidence="1 4">Bacterial flagellum basal body</location>
    </subcellularLocation>
</comment>
<dbReference type="PANTHER" id="PTHR34653">
    <property type="match status" value="1"/>
</dbReference>
<dbReference type="Proteomes" id="UP000064029">
    <property type="component" value="Unassembled WGS sequence"/>
</dbReference>
<protein>
    <recommendedName>
        <fullName evidence="4">Flagellar hook-basal body complex protein FliE</fullName>
    </recommendedName>
</protein>
<dbReference type="EMBL" id="LOXM01000073">
    <property type="protein sequence ID" value="KVG71121.1"/>
    <property type="molecule type" value="Genomic_DNA"/>
</dbReference>
<evidence type="ECO:0000256" key="4">
    <source>
        <dbReference type="HAMAP-Rule" id="MF_00724"/>
    </source>
</evidence>
<dbReference type="PANTHER" id="PTHR34653:SF1">
    <property type="entry name" value="FLAGELLAR HOOK-BASAL BODY COMPLEX PROTEIN FLIE"/>
    <property type="match status" value="1"/>
</dbReference>
<dbReference type="Pfam" id="PF02049">
    <property type="entry name" value="FliE"/>
    <property type="match status" value="1"/>
</dbReference>
<dbReference type="GO" id="GO:0005198">
    <property type="term" value="F:structural molecule activity"/>
    <property type="evidence" value="ECO:0007669"/>
    <property type="project" value="InterPro"/>
</dbReference>
<dbReference type="GO" id="GO:0071973">
    <property type="term" value="P:bacterial-type flagellum-dependent cell motility"/>
    <property type="evidence" value="ECO:0007669"/>
    <property type="project" value="InterPro"/>
</dbReference>